<dbReference type="InterPro" id="IPR019823">
    <property type="entry name" value="Mechanosensitive_channel_CS"/>
</dbReference>
<dbReference type="HAMAP" id="MF_00115">
    <property type="entry name" value="MscL"/>
    <property type="match status" value="1"/>
</dbReference>
<dbReference type="NCBIfam" id="NF001843">
    <property type="entry name" value="PRK00567.1-4"/>
    <property type="match status" value="1"/>
</dbReference>
<dbReference type="PROSITE" id="PS01327">
    <property type="entry name" value="MSCL"/>
    <property type="match status" value="1"/>
</dbReference>
<dbReference type="Gene3D" id="1.10.1200.120">
    <property type="entry name" value="Large-conductance mechanosensitive channel, MscL, domain 1"/>
    <property type="match status" value="1"/>
</dbReference>
<feature type="transmembrane region" description="Helical" evidence="10">
    <location>
        <begin position="85"/>
        <end position="106"/>
    </location>
</feature>
<dbReference type="EMBL" id="QJKI01000010">
    <property type="protein sequence ID" value="PXX78692.1"/>
    <property type="molecule type" value="Genomic_DNA"/>
</dbReference>
<evidence type="ECO:0000256" key="4">
    <source>
        <dbReference type="ARBA" id="ARBA00022475"/>
    </source>
</evidence>
<accession>A0A318KQ62</accession>
<dbReference type="InterPro" id="IPR037673">
    <property type="entry name" value="MSC/AndL"/>
</dbReference>
<evidence type="ECO:0000313" key="11">
    <source>
        <dbReference type="EMBL" id="PXX78692.1"/>
    </source>
</evidence>
<dbReference type="OrthoDB" id="9810350at2"/>
<gene>
    <name evidence="10" type="primary">mscL</name>
    <name evidence="11" type="ORF">DFR34_1109</name>
</gene>
<dbReference type="PANTHER" id="PTHR30266:SF2">
    <property type="entry name" value="LARGE-CONDUCTANCE MECHANOSENSITIVE CHANNEL"/>
    <property type="match status" value="1"/>
</dbReference>
<dbReference type="NCBIfam" id="TIGR00220">
    <property type="entry name" value="mscL"/>
    <property type="match status" value="1"/>
</dbReference>
<dbReference type="RefSeq" id="WP_110390817.1">
    <property type="nucleotide sequence ID" value="NZ_QJKI01000010.1"/>
</dbReference>
<reference evidence="11 12" key="1">
    <citation type="submission" date="2018-05" db="EMBL/GenBank/DDBJ databases">
        <title>Genomic Encyclopedia of Type Strains, Phase IV (KMG-IV): sequencing the most valuable type-strain genomes for metagenomic binning, comparative biology and taxonomic classification.</title>
        <authorList>
            <person name="Goeker M."/>
        </authorList>
    </citation>
    <scope>NUCLEOTIDE SEQUENCE [LARGE SCALE GENOMIC DNA]</scope>
    <source>
        <strain evidence="11 12">DSM 29661</strain>
    </source>
</reference>
<keyword evidence="4 10" id="KW-1003">Cell membrane</keyword>
<dbReference type="InterPro" id="IPR001185">
    <property type="entry name" value="MS_channel"/>
</dbReference>
<dbReference type="GO" id="GO:0008381">
    <property type="term" value="F:mechanosensitive monoatomic ion channel activity"/>
    <property type="evidence" value="ECO:0007669"/>
    <property type="project" value="UniProtKB-UniRule"/>
</dbReference>
<evidence type="ECO:0000256" key="7">
    <source>
        <dbReference type="ARBA" id="ARBA00023065"/>
    </source>
</evidence>
<sequence length="155" mass="16308">MLKEFKTFAMRGNVIDLAVGVVIGGAFGAIVKSLVDDVIMPPIGLLIGNVDFSQLFIVLKEGATVHGPYLTVEAAKKAGAVTLNIGLFINAVISFLIVAFAVFMLVKTLNKLQRDTPAEAAPAGPAMRDCPHCLSSIRAEASRCPHCTAEVTPTA</sequence>
<dbReference type="GO" id="GO:0005886">
    <property type="term" value="C:plasma membrane"/>
    <property type="evidence" value="ECO:0007669"/>
    <property type="project" value="UniProtKB-SubCell"/>
</dbReference>
<evidence type="ECO:0000256" key="6">
    <source>
        <dbReference type="ARBA" id="ARBA00022989"/>
    </source>
</evidence>
<dbReference type="PANTHER" id="PTHR30266">
    <property type="entry name" value="MECHANOSENSITIVE CHANNEL MSCL"/>
    <property type="match status" value="1"/>
</dbReference>
<evidence type="ECO:0000256" key="2">
    <source>
        <dbReference type="ARBA" id="ARBA00007254"/>
    </source>
</evidence>
<comment type="subunit">
    <text evidence="10">Homopentamer.</text>
</comment>
<organism evidence="11 12">
    <name type="scientific">Rivihabitans pingtungensis</name>
    <dbReference type="NCBI Taxonomy" id="1054498"/>
    <lineage>
        <taxon>Bacteria</taxon>
        <taxon>Pseudomonadati</taxon>
        <taxon>Pseudomonadota</taxon>
        <taxon>Betaproteobacteria</taxon>
        <taxon>Neisseriales</taxon>
        <taxon>Aquaspirillaceae</taxon>
        <taxon>Rivihabitans</taxon>
    </lineage>
</organism>
<comment type="function">
    <text evidence="10">Channel that opens in response to stretch forces in the membrane lipid bilayer. May participate in the regulation of osmotic pressure changes within the cell.</text>
</comment>
<comment type="caution">
    <text evidence="11">The sequence shown here is derived from an EMBL/GenBank/DDBJ whole genome shotgun (WGS) entry which is preliminary data.</text>
</comment>
<feature type="transmembrane region" description="Helical" evidence="10">
    <location>
        <begin position="12"/>
        <end position="31"/>
    </location>
</feature>
<keyword evidence="5 10" id="KW-0812">Transmembrane</keyword>
<keyword evidence="7 10" id="KW-0406">Ion transport</keyword>
<evidence type="ECO:0000256" key="1">
    <source>
        <dbReference type="ARBA" id="ARBA00004651"/>
    </source>
</evidence>
<keyword evidence="3 10" id="KW-0813">Transport</keyword>
<dbReference type="Proteomes" id="UP000247555">
    <property type="component" value="Unassembled WGS sequence"/>
</dbReference>
<evidence type="ECO:0000256" key="10">
    <source>
        <dbReference type="HAMAP-Rule" id="MF_00115"/>
    </source>
</evidence>
<keyword evidence="12" id="KW-1185">Reference proteome</keyword>
<dbReference type="PRINTS" id="PR01264">
    <property type="entry name" value="MECHCHANNEL"/>
</dbReference>
<proteinExistence type="inferred from homology"/>
<dbReference type="AlphaFoldDB" id="A0A318KQ62"/>
<comment type="similarity">
    <text evidence="2 10">Belongs to the MscL family.</text>
</comment>
<evidence type="ECO:0000256" key="5">
    <source>
        <dbReference type="ARBA" id="ARBA00022692"/>
    </source>
</evidence>
<protein>
    <recommendedName>
        <fullName evidence="10">Large-conductance mechanosensitive channel</fullName>
    </recommendedName>
</protein>
<keyword evidence="10" id="KW-0997">Cell inner membrane</keyword>
<evidence type="ECO:0000313" key="12">
    <source>
        <dbReference type="Proteomes" id="UP000247555"/>
    </source>
</evidence>
<evidence type="ECO:0000256" key="9">
    <source>
        <dbReference type="ARBA" id="ARBA00023303"/>
    </source>
</evidence>
<evidence type="ECO:0000256" key="3">
    <source>
        <dbReference type="ARBA" id="ARBA00022448"/>
    </source>
</evidence>
<keyword evidence="8 10" id="KW-0472">Membrane</keyword>
<dbReference type="InterPro" id="IPR036019">
    <property type="entry name" value="MscL_channel"/>
</dbReference>
<dbReference type="SUPFAM" id="SSF81330">
    <property type="entry name" value="Gated mechanosensitive channel"/>
    <property type="match status" value="1"/>
</dbReference>
<keyword evidence="6 10" id="KW-1133">Transmembrane helix</keyword>
<evidence type="ECO:0000256" key="8">
    <source>
        <dbReference type="ARBA" id="ARBA00023136"/>
    </source>
</evidence>
<keyword evidence="9 10" id="KW-0407">Ion channel</keyword>
<comment type="subcellular location">
    <subcellularLocation>
        <location evidence="10">Cell inner membrane</location>
        <topology evidence="10">Multi-pass membrane protein</topology>
    </subcellularLocation>
    <subcellularLocation>
        <location evidence="1">Cell membrane</location>
        <topology evidence="1">Multi-pass membrane protein</topology>
    </subcellularLocation>
</comment>
<dbReference type="Pfam" id="PF01741">
    <property type="entry name" value="MscL"/>
    <property type="match status" value="1"/>
</dbReference>
<name>A0A318KQ62_9NEIS</name>